<dbReference type="AlphaFoldDB" id="A0A7I0HP37"/>
<dbReference type="Gene3D" id="3.40.720.10">
    <property type="entry name" value="Alkaline Phosphatase, subunit A"/>
    <property type="match status" value="1"/>
</dbReference>
<name>A0A7I0HP37_9LEPT</name>
<accession>A0A7I0HP37</accession>
<keyword evidence="1" id="KW-0812">Transmembrane</keyword>
<dbReference type="SUPFAM" id="SSF53649">
    <property type="entry name" value="Alkaline phosphatase-like"/>
    <property type="match status" value="1"/>
</dbReference>
<dbReference type="InterPro" id="IPR052701">
    <property type="entry name" value="GAG_Ulvan_Degrading_Sulfatases"/>
</dbReference>
<organism evidence="3 4">
    <name type="scientific">Leptospira bouyouniensis</name>
    <dbReference type="NCBI Taxonomy" id="2484911"/>
    <lineage>
        <taxon>Bacteria</taxon>
        <taxon>Pseudomonadati</taxon>
        <taxon>Spirochaetota</taxon>
        <taxon>Spirochaetia</taxon>
        <taxon>Leptospirales</taxon>
        <taxon>Leptospiraceae</taxon>
        <taxon>Leptospira</taxon>
    </lineage>
</organism>
<keyword evidence="1" id="KW-1133">Transmembrane helix</keyword>
<evidence type="ECO:0000259" key="2">
    <source>
        <dbReference type="Pfam" id="PF00884"/>
    </source>
</evidence>
<feature type="transmembrane region" description="Helical" evidence="1">
    <location>
        <begin position="137"/>
        <end position="166"/>
    </location>
</feature>
<feature type="transmembrane region" description="Helical" evidence="1">
    <location>
        <begin position="220"/>
        <end position="241"/>
    </location>
</feature>
<proteinExistence type="predicted"/>
<comment type="caution">
    <text evidence="3">The sequence shown here is derived from an EMBL/GenBank/DDBJ whole genome shotgun (WGS) entry which is preliminary data.</text>
</comment>
<dbReference type="PANTHER" id="PTHR43751">
    <property type="entry name" value="SULFATASE"/>
    <property type="match status" value="1"/>
</dbReference>
<evidence type="ECO:0000256" key="1">
    <source>
        <dbReference type="SAM" id="Phobius"/>
    </source>
</evidence>
<feature type="domain" description="Sulfatase N-terminal" evidence="2">
    <location>
        <begin position="255"/>
        <end position="595"/>
    </location>
</feature>
<feature type="transmembrane region" description="Helical" evidence="1">
    <location>
        <begin position="21"/>
        <end position="44"/>
    </location>
</feature>
<evidence type="ECO:0000313" key="3">
    <source>
        <dbReference type="EMBL" id="TGL03324.1"/>
    </source>
</evidence>
<gene>
    <name evidence="3" type="ORF">EHQ43_16240</name>
</gene>
<dbReference type="InterPro" id="IPR017850">
    <property type="entry name" value="Alkaline_phosphatase_core_sf"/>
</dbReference>
<keyword evidence="1" id="KW-0472">Membrane</keyword>
<dbReference type="Proteomes" id="UP000297641">
    <property type="component" value="Unassembled WGS sequence"/>
</dbReference>
<dbReference type="EMBL" id="RQFT01000012">
    <property type="protein sequence ID" value="TGL03324.1"/>
    <property type="molecule type" value="Genomic_DNA"/>
</dbReference>
<sequence>MMTLMGPIQAPLFPIRVFKISLFYSVFFYLFFLVFNTSFTIMGVDVGDFLKQYLGAFFGVYLSTTLKVFSVSLFLNSSLFSLVYLVFYFFKKPETKWYLLALIVFGIECLALCQSMVKFPQIYGEFFFFRYPSFAPFLYFLTDFISPIVPSVCLLVLLFVLLGTLLRQVYFHKNKESFFVILHVLLLVFFHIHGLYVIGILYLALILWQGKKYQNIHIKTYGILILFILFLYLLPNLWILISSFRYSGTEGKPPIFILSADSLRYDKIGTQINGKSITPNIDLFKEDSFVFHDHHTTIPRTFPSWADTLTGKYAMEHKVRDMFPSPDEKQRIGSASFPTLQQILKKLNYDHFAIGSFAADIFPRANFGFDEVYAPNFNARIMTVQRTAETQILLLPFLVGSWFSGGMYLEELDGLSTWGDGERLLGRFRSLVNERKQSPYSITYFSSVIHFPYTPAYPYYKQFTNPNYYGKYKYLKFVDPTDANLPNSEEILQIRSLFDSAVFAFDQEFGEMVGFLKEKGIYDDAIIILTADHGEALYEDVHGQGHGEHLRGESVTHVPLMIKFPKFYQNQTKEKDFYGITSSIDLVPTLLDYFEIPLQKEYPGKSLLAVLGEKDWKENRFVYAETGIWFSDVGNHFFQKQRIPYPNILTLHQVVPEEDYQIMITDPIYRETIAFSKHRSIQNSDFKLIYIPTREGVKFELYDRKKDPLNKNNLYPNHPMASKMKETLYQTVMRWESASLAGEYLIPSSLSDINEN</sequence>
<feature type="transmembrane region" description="Helical" evidence="1">
    <location>
        <begin position="178"/>
        <end position="208"/>
    </location>
</feature>
<feature type="transmembrane region" description="Helical" evidence="1">
    <location>
        <begin position="68"/>
        <end position="90"/>
    </location>
</feature>
<feature type="transmembrane region" description="Helical" evidence="1">
    <location>
        <begin position="97"/>
        <end position="117"/>
    </location>
</feature>
<reference evidence="3 4" key="1">
    <citation type="journal article" date="2019" name="PLoS Negl. Trop. Dis.">
        <title>Revisiting the worldwide diversity of Leptospira species in the environment.</title>
        <authorList>
            <person name="Vincent A.T."/>
            <person name="Schiettekatte O."/>
            <person name="Bourhy P."/>
            <person name="Veyrier F.J."/>
            <person name="Picardeau M."/>
        </authorList>
    </citation>
    <scope>NUCLEOTIDE SEQUENCE [LARGE SCALE GENOMIC DNA]</scope>
    <source>
        <strain evidence="3 4">201800273</strain>
    </source>
</reference>
<dbReference type="Pfam" id="PF00884">
    <property type="entry name" value="Sulfatase"/>
    <property type="match status" value="1"/>
</dbReference>
<dbReference type="InterPro" id="IPR000917">
    <property type="entry name" value="Sulfatase_N"/>
</dbReference>
<protein>
    <submittedName>
        <fullName evidence="3">Sulfatase</fullName>
    </submittedName>
</protein>
<evidence type="ECO:0000313" key="4">
    <source>
        <dbReference type="Proteomes" id="UP000297641"/>
    </source>
</evidence>
<dbReference type="PANTHER" id="PTHR43751:SF3">
    <property type="entry name" value="SULFATASE N-TERMINAL DOMAIN-CONTAINING PROTEIN"/>
    <property type="match status" value="1"/>
</dbReference>